<organism evidence="2">
    <name type="scientific">Fagus sylvatica</name>
    <name type="common">Beechnut</name>
    <dbReference type="NCBI Taxonomy" id="28930"/>
    <lineage>
        <taxon>Eukaryota</taxon>
        <taxon>Viridiplantae</taxon>
        <taxon>Streptophyta</taxon>
        <taxon>Embryophyta</taxon>
        <taxon>Tracheophyta</taxon>
        <taxon>Spermatophyta</taxon>
        <taxon>Magnoliopsida</taxon>
        <taxon>eudicotyledons</taxon>
        <taxon>Gunneridae</taxon>
        <taxon>Pentapetalae</taxon>
        <taxon>rosids</taxon>
        <taxon>fabids</taxon>
        <taxon>Fagales</taxon>
        <taxon>Fagaceae</taxon>
        <taxon>Fagus</taxon>
    </lineage>
</organism>
<name>A0A2N9IHV1_FAGSY</name>
<accession>A0A2N9IHV1</accession>
<dbReference type="EMBL" id="OIVN01006111">
    <property type="protein sequence ID" value="SPD25297.1"/>
    <property type="molecule type" value="Genomic_DNA"/>
</dbReference>
<evidence type="ECO:0000256" key="1">
    <source>
        <dbReference type="SAM" id="Phobius"/>
    </source>
</evidence>
<protein>
    <submittedName>
        <fullName evidence="2">Uncharacterized protein</fullName>
    </submittedName>
</protein>
<keyword evidence="1" id="KW-0812">Transmembrane</keyword>
<proteinExistence type="predicted"/>
<dbReference type="AlphaFoldDB" id="A0A2N9IHV1"/>
<reference evidence="2" key="1">
    <citation type="submission" date="2018-02" db="EMBL/GenBank/DDBJ databases">
        <authorList>
            <person name="Cohen D.B."/>
            <person name="Kent A.D."/>
        </authorList>
    </citation>
    <scope>NUCLEOTIDE SEQUENCE</scope>
</reference>
<feature type="transmembrane region" description="Helical" evidence="1">
    <location>
        <begin position="183"/>
        <end position="200"/>
    </location>
</feature>
<sequence>MQHNSSNPRIFVSLSKKVFDKNGPPLCTHSYIAIDVQPIDEGSLHEKSVSFLTVDPKKAQSHGEEQNFEALSQFGGVKALAMILGTNIKGVTSGFLFLCPRKFLARMFLPCTPSLTLPIDVQPVNEGSLHEKPVLFLSVDPRRLNDMVRNNNFEALSQSGGVKALAMVLGTDIKGNISAFEDTTVIVLLACAILSLPLVSKSRDIGVDVDRDGQHQPSFNALVAIVAAVVTIMMVAIPEGLPLAVTLLWLIL</sequence>
<keyword evidence="1" id="KW-1133">Transmembrane helix</keyword>
<keyword evidence="1" id="KW-0472">Membrane</keyword>
<evidence type="ECO:0000313" key="2">
    <source>
        <dbReference type="EMBL" id="SPD25297.1"/>
    </source>
</evidence>
<feature type="transmembrane region" description="Helical" evidence="1">
    <location>
        <begin position="221"/>
        <end position="251"/>
    </location>
</feature>
<gene>
    <name evidence="2" type="ORF">FSB_LOCUS53179</name>
</gene>